<reference evidence="7 8" key="1">
    <citation type="submission" date="2024-10" db="EMBL/GenBank/DDBJ databases">
        <title>Updated reference genomes for cyclostephanoid diatoms.</title>
        <authorList>
            <person name="Roberts W.R."/>
            <person name="Alverson A.J."/>
        </authorList>
    </citation>
    <scope>NUCLEOTIDE SEQUENCE [LARGE SCALE GENOMIC DNA]</scope>
    <source>
        <strain evidence="7 8">AJA010-31</strain>
    </source>
</reference>
<dbReference type="PANTHER" id="PTHR23112">
    <property type="entry name" value="G PROTEIN-COUPLED RECEPTOR 157-RELATED"/>
    <property type="match status" value="1"/>
</dbReference>
<evidence type="ECO:0000313" key="7">
    <source>
        <dbReference type="EMBL" id="KAL3785811.1"/>
    </source>
</evidence>
<keyword evidence="3 6" id="KW-1133">Transmembrane helix</keyword>
<name>A0ABD3PEQ0_9STRA</name>
<evidence type="ECO:0008006" key="9">
    <source>
        <dbReference type="Google" id="ProtNLM"/>
    </source>
</evidence>
<dbReference type="AlphaFoldDB" id="A0ABD3PEQ0"/>
<organism evidence="7 8">
    <name type="scientific">Cyclotella atomus</name>
    <dbReference type="NCBI Taxonomy" id="382360"/>
    <lineage>
        <taxon>Eukaryota</taxon>
        <taxon>Sar</taxon>
        <taxon>Stramenopiles</taxon>
        <taxon>Ochrophyta</taxon>
        <taxon>Bacillariophyta</taxon>
        <taxon>Coscinodiscophyceae</taxon>
        <taxon>Thalassiosirophycidae</taxon>
        <taxon>Stephanodiscales</taxon>
        <taxon>Stephanodiscaceae</taxon>
        <taxon>Cyclotella</taxon>
    </lineage>
</organism>
<comment type="subcellular location">
    <subcellularLocation>
        <location evidence="1">Membrane</location>
        <topology evidence="1">Multi-pass membrane protein</topology>
    </subcellularLocation>
</comment>
<dbReference type="Gene3D" id="1.20.1070.10">
    <property type="entry name" value="Rhodopsin 7-helix transmembrane proteins"/>
    <property type="match status" value="1"/>
</dbReference>
<dbReference type="Proteomes" id="UP001530400">
    <property type="component" value="Unassembled WGS sequence"/>
</dbReference>
<evidence type="ECO:0000256" key="4">
    <source>
        <dbReference type="ARBA" id="ARBA00023136"/>
    </source>
</evidence>
<dbReference type="GO" id="GO:0016020">
    <property type="term" value="C:membrane"/>
    <property type="evidence" value="ECO:0007669"/>
    <property type="project" value="UniProtKB-SubCell"/>
</dbReference>
<evidence type="ECO:0000256" key="2">
    <source>
        <dbReference type="ARBA" id="ARBA00022692"/>
    </source>
</evidence>
<dbReference type="EMBL" id="JALLPJ020000676">
    <property type="protein sequence ID" value="KAL3785811.1"/>
    <property type="molecule type" value="Genomic_DNA"/>
</dbReference>
<comment type="caution">
    <text evidence="7">The sequence shown here is derived from an EMBL/GenBank/DDBJ whole genome shotgun (WGS) entry which is preliminary data.</text>
</comment>
<feature type="transmembrane region" description="Helical" evidence="6">
    <location>
        <begin position="59"/>
        <end position="83"/>
    </location>
</feature>
<dbReference type="PANTHER" id="PTHR23112:SF0">
    <property type="entry name" value="TRANSMEMBRANE PROTEIN 116"/>
    <property type="match status" value="1"/>
</dbReference>
<accession>A0ABD3PEQ0</accession>
<evidence type="ECO:0000256" key="3">
    <source>
        <dbReference type="ARBA" id="ARBA00022989"/>
    </source>
</evidence>
<keyword evidence="2 6" id="KW-0812">Transmembrane</keyword>
<feature type="transmembrane region" description="Helical" evidence="6">
    <location>
        <begin position="103"/>
        <end position="131"/>
    </location>
</feature>
<keyword evidence="4 6" id="KW-0472">Membrane</keyword>
<feature type="transmembrane region" description="Helical" evidence="6">
    <location>
        <begin position="22"/>
        <end position="47"/>
    </location>
</feature>
<feature type="transmembrane region" description="Helical" evidence="6">
    <location>
        <begin position="143"/>
        <end position="162"/>
    </location>
</feature>
<evidence type="ECO:0000256" key="1">
    <source>
        <dbReference type="ARBA" id="ARBA00004141"/>
    </source>
</evidence>
<gene>
    <name evidence="7" type="ORF">ACHAWO_007988</name>
</gene>
<evidence type="ECO:0000256" key="5">
    <source>
        <dbReference type="SAM" id="MobiDB-lite"/>
    </source>
</evidence>
<keyword evidence="8" id="KW-1185">Reference proteome</keyword>
<protein>
    <recommendedName>
        <fullName evidence="9">G-protein coupled receptors family 2 profile 2 domain-containing protein</fullName>
    </recommendedName>
</protein>
<sequence length="307" mass="34098">MSNEAEEEAASLVAGWYFSPRFIALVNVARAAGLISIIGSSAIVVDICKKKAFKSTKNLILLLMSIFDIMFAIFIQIAGTLMLPEGTAWGAIGSWQSCTVQGFSLYFFVAPACFLNANLSMYYVLCVLWGWKEEQFRRPLIQMWTYGMPLILGSFIAIWGLVDGAYTISVWSCSLSPSPLGCKQMPEVVGQCTRGINANTIEMVWTVLLFIFSFIIVISVAILYRAVLKQERALDRYTARHSGEGFFNAGVYFRKSGPSHAQFLTGVWRSIKNSVRSSISIRESVQHESAMPEEPYLAGSEVPNENN</sequence>
<proteinExistence type="predicted"/>
<dbReference type="GO" id="GO:0007165">
    <property type="term" value="P:signal transduction"/>
    <property type="evidence" value="ECO:0007669"/>
    <property type="project" value="UniProtKB-ARBA"/>
</dbReference>
<feature type="transmembrane region" description="Helical" evidence="6">
    <location>
        <begin position="203"/>
        <end position="227"/>
    </location>
</feature>
<dbReference type="SUPFAM" id="SSF81321">
    <property type="entry name" value="Family A G protein-coupled receptor-like"/>
    <property type="match status" value="1"/>
</dbReference>
<feature type="region of interest" description="Disordered" evidence="5">
    <location>
        <begin position="286"/>
        <end position="307"/>
    </location>
</feature>
<evidence type="ECO:0000313" key="8">
    <source>
        <dbReference type="Proteomes" id="UP001530400"/>
    </source>
</evidence>
<evidence type="ECO:0000256" key="6">
    <source>
        <dbReference type="SAM" id="Phobius"/>
    </source>
</evidence>